<dbReference type="InterPro" id="IPR057887">
    <property type="entry name" value="IQUB_helical"/>
</dbReference>
<reference evidence="4 5" key="1">
    <citation type="journal article" date="2017" name="Int. J. Parasitol.">
        <title>The genome of the protozoan parasite Cystoisospora suis and a reverse vaccinology approach to identify vaccine candidates.</title>
        <authorList>
            <person name="Palmieri N."/>
            <person name="Shrestha A."/>
            <person name="Ruttkowski B."/>
            <person name="Beck T."/>
            <person name="Vogl C."/>
            <person name="Tomley F."/>
            <person name="Blake D.P."/>
            <person name="Joachim A."/>
        </authorList>
    </citation>
    <scope>NUCLEOTIDE SEQUENCE [LARGE SCALE GENOMIC DNA]</scope>
    <source>
        <strain evidence="4 5">Wien I</strain>
    </source>
</reference>
<keyword evidence="4" id="KW-0966">Cell projection</keyword>
<dbReference type="Pfam" id="PF25805">
    <property type="entry name" value="IQUB"/>
    <property type="match status" value="1"/>
</dbReference>
<sequence>MHPCLASSKTYSMESSHLGKAKEGGSKPSKIEGRAPTAIAEPSSSKDDEVIVECILQPTNSRRRCVYPLKTSLSHIASEIESALVVPAKVEAISLSENDSTNASASASLAVCTTLDELGARLDSVFTLWVALKQSLFGPERYRDHILPAAGTQTADREKRLFKTRFHAETQTHTWENSGVQLNREGTVQMEKKGLHISRESDKVLFPRPYFTADALDELKERKAIILQAHIRSFLARRKAAALRRAKEELLEQTRAEEERVKREHELCQRRLRNRCLHPETYDDISVLYKELEAWRLQEVARIKAVFVNEVHRRQAFKDLLKKETELLQHIEELKLNAMKSSRKEKIQHLLDSMAKPFAWACPSTGDVTTVYTPETIWAEQLRNLYLELDDLTHIILPDRINVLQRVRETVQMVPSAPEDLVHEILELTRREIDFLERGRTNKTKLSGLRQRTSHTFWHLVQSPSFNPQAARFLKRHLGASTRVGSSLAAFSRPS</sequence>
<dbReference type="PROSITE" id="PS50096">
    <property type="entry name" value="IQ"/>
    <property type="match status" value="1"/>
</dbReference>
<dbReference type="EMBL" id="MIGC01003840">
    <property type="protein sequence ID" value="PHJ18850.1"/>
    <property type="molecule type" value="Genomic_DNA"/>
</dbReference>
<dbReference type="InterPro" id="IPR037695">
    <property type="entry name" value="IQUB"/>
</dbReference>
<feature type="region of interest" description="Disordered" evidence="2">
    <location>
        <begin position="1"/>
        <end position="44"/>
    </location>
</feature>
<protein>
    <submittedName>
        <fullName evidence="4">Flagellar associated protein</fullName>
    </submittedName>
</protein>
<keyword evidence="5" id="KW-1185">Reference proteome</keyword>
<dbReference type="InterPro" id="IPR000048">
    <property type="entry name" value="IQ_motif_EF-hand-BS"/>
</dbReference>
<proteinExistence type="predicted"/>
<dbReference type="Proteomes" id="UP000221165">
    <property type="component" value="Unassembled WGS sequence"/>
</dbReference>
<evidence type="ECO:0000256" key="2">
    <source>
        <dbReference type="SAM" id="MobiDB-lite"/>
    </source>
</evidence>
<dbReference type="RefSeq" id="XP_067920555.1">
    <property type="nucleotide sequence ID" value="XM_068067471.1"/>
</dbReference>
<dbReference type="VEuPathDB" id="ToxoDB:CSUI_007325"/>
<comment type="caution">
    <text evidence="4">The sequence shown here is derived from an EMBL/GenBank/DDBJ whole genome shotgun (WGS) entry which is preliminary data.</text>
</comment>
<dbReference type="GeneID" id="94430682"/>
<evidence type="ECO:0000313" key="5">
    <source>
        <dbReference type="Proteomes" id="UP000221165"/>
    </source>
</evidence>
<feature type="coiled-coil region" evidence="1">
    <location>
        <begin position="240"/>
        <end position="271"/>
    </location>
</feature>
<dbReference type="PANTHER" id="PTHR21074">
    <property type="entry name" value="IQ AND UBIQUITIN-LIKE DOMAIN-CONTAINING PROTEIN"/>
    <property type="match status" value="1"/>
</dbReference>
<accession>A0A2C6KED2</accession>
<organism evidence="4 5">
    <name type="scientific">Cystoisospora suis</name>
    <dbReference type="NCBI Taxonomy" id="483139"/>
    <lineage>
        <taxon>Eukaryota</taxon>
        <taxon>Sar</taxon>
        <taxon>Alveolata</taxon>
        <taxon>Apicomplexa</taxon>
        <taxon>Conoidasida</taxon>
        <taxon>Coccidia</taxon>
        <taxon>Eucoccidiorida</taxon>
        <taxon>Eimeriorina</taxon>
        <taxon>Sarcocystidae</taxon>
        <taxon>Cystoisospora</taxon>
    </lineage>
</organism>
<name>A0A2C6KED2_9APIC</name>
<dbReference type="PANTHER" id="PTHR21074:SF0">
    <property type="entry name" value="IQ AND UBIQUITIN-LIKE DOMAIN-CONTAINING PROTEIN"/>
    <property type="match status" value="1"/>
</dbReference>
<dbReference type="OrthoDB" id="332841at2759"/>
<dbReference type="AlphaFoldDB" id="A0A2C6KED2"/>
<feature type="domain" description="IQ motif and ubiquitin-like" evidence="3">
    <location>
        <begin position="341"/>
        <end position="476"/>
    </location>
</feature>
<evidence type="ECO:0000256" key="1">
    <source>
        <dbReference type="SAM" id="Coils"/>
    </source>
</evidence>
<keyword evidence="4" id="KW-0282">Flagellum</keyword>
<feature type="compositionally biased region" description="Basic and acidic residues" evidence="2">
    <location>
        <begin position="20"/>
        <end position="33"/>
    </location>
</feature>
<dbReference type="Pfam" id="PF00612">
    <property type="entry name" value="IQ"/>
    <property type="match status" value="1"/>
</dbReference>
<evidence type="ECO:0000259" key="3">
    <source>
        <dbReference type="Pfam" id="PF25805"/>
    </source>
</evidence>
<evidence type="ECO:0000313" key="4">
    <source>
        <dbReference type="EMBL" id="PHJ18850.1"/>
    </source>
</evidence>
<keyword evidence="1" id="KW-0175">Coiled coil</keyword>
<gene>
    <name evidence="4" type="ORF">CSUI_007325</name>
</gene>
<keyword evidence="4" id="KW-0969">Cilium</keyword>